<dbReference type="AlphaFoldDB" id="A0A1M7Y4F2"/>
<dbReference type="Proteomes" id="UP000184612">
    <property type="component" value="Unassembled WGS sequence"/>
</dbReference>
<proteinExistence type="predicted"/>
<name>A0A1M7Y4F2_9FIRM</name>
<evidence type="ECO:0000313" key="2">
    <source>
        <dbReference type="Proteomes" id="UP000184612"/>
    </source>
</evidence>
<dbReference type="EMBL" id="FRFD01000004">
    <property type="protein sequence ID" value="SHO47188.1"/>
    <property type="molecule type" value="Genomic_DNA"/>
</dbReference>
<keyword evidence="2" id="KW-1185">Reference proteome</keyword>
<reference evidence="1 2" key="1">
    <citation type="submission" date="2016-12" db="EMBL/GenBank/DDBJ databases">
        <authorList>
            <person name="Song W.-J."/>
            <person name="Kurnit D.M."/>
        </authorList>
    </citation>
    <scope>NUCLEOTIDE SEQUENCE [LARGE SCALE GENOMIC DNA]</scope>
    <source>
        <strain evidence="1 2">DSM 12503</strain>
    </source>
</reference>
<sequence length="52" mass="5802">MSKSDKELTVELVIAQIQASSVIKHTGHVLKSETVTNLITTYYNTLHSLDDK</sequence>
<gene>
    <name evidence="1" type="ORF">SAMN02745217_01455</name>
</gene>
<dbReference type="RefSeq" id="WP_175562008.1">
    <property type="nucleotide sequence ID" value="NZ_FRFD01000004.1"/>
</dbReference>
<evidence type="ECO:0000313" key="1">
    <source>
        <dbReference type="EMBL" id="SHO47188.1"/>
    </source>
</evidence>
<protein>
    <submittedName>
        <fullName evidence="1">Uncharacterized protein</fullName>
    </submittedName>
</protein>
<accession>A0A1M7Y4F2</accession>
<organism evidence="1 2">
    <name type="scientific">Anaerocolumna xylanovorans DSM 12503</name>
    <dbReference type="NCBI Taxonomy" id="1121345"/>
    <lineage>
        <taxon>Bacteria</taxon>
        <taxon>Bacillati</taxon>
        <taxon>Bacillota</taxon>
        <taxon>Clostridia</taxon>
        <taxon>Lachnospirales</taxon>
        <taxon>Lachnospiraceae</taxon>
        <taxon>Anaerocolumna</taxon>
    </lineage>
</organism>